<dbReference type="InParanoid" id="A0A409WSE0"/>
<reference evidence="2 3" key="1">
    <citation type="journal article" date="2018" name="Evol. Lett.">
        <title>Horizontal gene cluster transfer increased hallucinogenic mushroom diversity.</title>
        <authorList>
            <person name="Reynolds H.T."/>
            <person name="Vijayakumar V."/>
            <person name="Gluck-Thaler E."/>
            <person name="Korotkin H.B."/>
            <person name="Matheny P.B."/>
            <person name="Slot J.C."/>
        </authorList>
    </citation>
    <scope>NUCLEOTIDE SEQUENCE [LARGE SCALE GENOMIC DNA]</scope>
    <source>
        <strain evidence="2 3">2629</strain>
    </source>
</reference>
<evidence type="ECO:0000313" key="3">
    <source>
        <dbReference type="Proteomes" id="UP000284842"/>
    </source>
</evidence>
<dbReference type="Proteomes" id="UP000284842">
    <property type="component" value="Unassembled WGS sequence"/>
</dbReference>
<feature type="non-terminal residue" evidence="2">
    <location>
        <position position="166"/>
    </location>
</feature>
<keyword evidence="3" id="KW-1185">Reference proteome</keyword>
<feature type="region of interest" description="Disordered" evidence="1">
    <location>
        <begin position="1"/>
        <end position="27"/>
    </location>
</feature>
<name>A0A409WSE0_9AGAR</name>
<feature type="compositionally biased region" description="Polar residues" evidence="1">
    <location>
        <begin position="1"/>
        <end position="12"/>
    </location>
</feature>
<evidence type="ECO:0000256" key="1">
    <source>
        <dbReference type="SAM" id="MobiDB-lite"/>
    </source>
</evidence>
<organism evidence="2 3">
    <name type="scientific">Panaeolus cyanescens</name>
    <dbReference type="NCBI Taxonomy" id="181874"/>
    <lineage>
        <taxon>Eukaryota</taxon>
        <taxon>Fungi</taxon>
        <taxon>Dikarya</taxon>
        <taxon>Basidiomycota</taxon>
        <taxon>Agaricomycotina</taxon>
        <taxon>Agaricomycetes</taxon>
        <taxon>Agaricomycetidae</taxon>
        <taxon>Agaricales</taxon>
        <taxon>Agaricineae</taxon>
        <taxon>Galeropsidaceae</taxon>
        <taxon>Panaeolus</taxon>
    </lineage>
</organism>
<proteinExistence type="predicted"/>
<sequence length="166" mass="18831">MNSNPQAASESDSGNEEEIQEVSRRQKMARIKKNSSKKALGFSIAPYTKAAAWLFRTYRSDIQWGSVLKRGISYKLGNFGRFTAEAYKAKFSTHLDAYNVLLDIVPALNDNFETLRKDPDLIDMLGLEMMKHITQTRSNDISHLKDRFLLHLALESPNDAVLPNKP</sequence>
<evidence type="ECO:0000313" key="2">
    <source>
        <dbReference type="EMBL" id="PPQ81434.1"/>
    </source>
</evidence>
<dbReference type="EMBL" id="NHTK01005281">
    <property type="protein sequence ID" value="PPQ81434.1"/>
    <property type="molecule type" value="Genomic_DNA"/>
</dbReference>
<protein>
    <submittedName>
        <fullName evidence="2">Uncharacterized protein</fullName>
    </submittedName>
</protein>
<accession>A0A409WSE0</accession>
<comment type="caution">
    <text evidence="2">The sequence shown here is derived from an EMBL/GenBank/DDBJ whole genome shotgun (WGS) entry which is preliminary data.</text>
</comment>
<gene>
    <name evidence="2" type="ORF">CVT24_001918</name>
</gene>
<dbReference type="AlphaFoldDB" id="A0A409WSE0"/>